<sequence>MPVRIEHDGDLAHAERRRVVPLVVSAFIAAGLSCSGNCPPVTEVPRVLAPRYRLVQSATGQLPPVVLSDDGQRRVRLLGDTLVFTPSGSAALPRGTYVEILVLGVRDGTADEVATRTVSGARAYTLVSSDSLYALSEFPGIPPGAPRTVNFVLRAAGSMAVIAGVGIYTAP</sequence>
<organism evidence="1 2">
    <name type="scientific">Gemmatirosa kalamazoonensis</name>
    <dbReference type="NCBI Taxonomy" id="861299"/>
    <lineage>
        <taxon>Bacteria</taxon>
        <taxon>Pseudomonadati</taxon>
        <taxon>Gemmatimonadota</taxon>
        <taxon>Gemmatimonadia</taxon>
        <taxon>Gemmatimonadales</taxon>
        <taxon>Gemmatimonadaceae</taxon>
        <taxon>Gemmatirosa</taxon>
    </lineage>
</organism>
<reference evidence="1 2" key="1">
    <citation type="journal article" date="2014" name="Genome Announc.">
        <title>Genome Sequence and Methylome of Soil Bacterium Gemmatirosa kalamazoonensis KBS708T, a Member of the Rarely Cultivated Gemmatimonadetes Phylum.</title>
        <authorList>
            <person name="Debruyn J.M."/>
            <person name="Radosevich M."/>
            <person name="Wommack K.E."/>
            <person name="Polson S.W."/>
            <person name="Hauser L.J."/>
            <person name="Fawaz M.N."/>
            <person name="Korlach J."/>
            <person name="Tsai Y.C."/>
        </authorList>
    </citation>
    <scope>NUCLEOTIDE SEQUENCE [LARGE SCALE GENOMIC DNA]</scope>
    <source>
        <strain evidence="1 2">KBS708</strain>
    </source>
</reference>
<evidence type="ECO:0008006" key="3">
    <source>
        <dbReference type="Google" id="ProtNLM"/>
    </source>
</evidence>
<name>W0RHT1_9BACT</name>
<proteinExistence type="predicted"/>
<dbReference type="EMBL" id="CP007128">
    <property type="protein sequence ID" value="AHG88963.1"/>
    <property type="molecule type" value="Genomic_DNA"/>
</dbReference>
<dbReference type="AlphaFoldDB" id="W0RHT1"/>
<keyword evidence="2" id="KW-1185">Reference proteome</keyword>
<dbReference type="Proteomes" id="UP000019151">
    <property type="component" value="Chromosome"/>
</dbReference>
<dbReference type="RefSeq" id="WP_025410483.1">
    <property type="nucleotide sequence ID" value="NZ_CP007128.1"/>
</dbReference>
<dbReference type="PROSITE" id="PS51257">
    <property type="entry name" value="PROKAR_LIPOPROTEIN"/>
    <property type="match status" value="1"/>
</dbReference>
<dbReference type="KEGG" id="gba:J421_1426"/>
<evidence type="ECO:0000313" key="1">
    <source>
        <dbReference type="EMBL" id="AHG88963.1"/>
    </source>
</evidence>
<accession>W0RHT1</accession>
<dbReference type="InParanoid" id="W0RHT1"/>
<evidence type="ECO:0000313" key="2">
    <source>
        <dbReference type="Proteomes" id="UP000019151"/>
    </source>
</evidence>
<dbReference type="HOGENOM" id="CLU_1560738_0_0_0"/>
<gene>
    <name evidence="1" type="ORF">J421_1426</name>
</gene>
<dbReference type="STRING" id="861299.J421_1426"/>
<protein>
    <recommendedName>
        <fullName evidence="3">Lipoprotein</fullName>
    </recommendedName>
</protein>